<evidence type="ECO:0000313" key="2">
    <source>
        <dbReference type="Proteomes" id="UP000215902"/>
    </source>
</evidence>
<reference evidence="1 2" key="1">
    <citation type="submission" date="2017-06" db="EMBL/GenBank/DDBJ databases">
        <title>A platform for efficient transgenesis in Macrostomum lignano, a flatworm model organism for stem cell research.</title>
        <authorList>
            <person name="Berezikov E."/>
        </authorList>
    </citation>
    <scope>NUCLEOTIDE SEQUENCE [LARGE SCALE GENOMIC DNA]</scope>
    <source>
        <strain evidence="1">DV1</strain>
        <tissue evidence="1">Whole organism</tissue>
    </source>
</reference>
<dbReference type="Proteomes" id="UP000215902">
    <property type="component" value="Unassembled WGS sequence"/>
</dbReference>
<comment type="caution">
    <text evidence="1">The sequence shown here is derived from an EMBL/GenBank/DDBJ whole genome shotgun (WGS) entry which is preliminary data.</text>
</comment>
<evidence type="ECO:0000313" key="1">
    <source>
        <dbReference type="EMBL" id="PAA80504.1"/>
    </source>
</evidence>
<name>A0A267G539_9PLAT</name>
<dbReference type="EMBL" id="NIVC01000578">
    <property type="protein sequence ID" value="PAA80504.1"/>
    <property type="molecule type" value="Genomic_DNA"/>
</dbReference>
<keyword evidence="2" id="KW-1185">Reference proteome</keyword>
<dbReference type="AlphaFoldDB" id="A0A267G539"/>
<organism evidence="1 2">
    <name type="scientific">Macrostomum lignano</name>
    <dbReference type="NCBI Taxonomy" id="282301"/>
    <lineage>
        <taxon>Eukaryota</taxon>
        <taxon>Metazoa</taxon>
        <taxon>Spiralia</taxon>
        <taxon>Lophotrochozoa</taxon>
        <taxon>Platyhelminthes</taxon>
        <taxon>Rhabditophora</taxon>
        <taxon>Macrostomorpha</taxon>
        <taxon>Macrostomida</taxon>
        <taxon>Macrostomidae</taxon>
        <taxon>Macrostomum</taxon>
    </lineage>
</organism>
<proteinExistence type="predicted"/>
<sequence>MPGNEPSAEPTEDELISALASNNSGAVQSIISGGKCVDHFIVYKAHHSTRVSSATKCEYHEIYDVLLEAMRRLPAVDGNAESLMDLIDKLPDCARSARESVRAIICLQLGKRDAAADILKSLKGFSASRGIDWPAERSASEATVEFVLQHYPSATIRVFQRV</sequence>
<gene>
    <name evidence="1" type="ORF">BOX15_Mlig019754g1</name>
</gene>
<protein>
    <submittedName>
        <fullName evidence="1">Uncharacterized protein</fullName>
    </submittedName>
</protein>
<accession>A0A267G539</accession>